<reference evidence="3 4" key="1">
    <citation type="submission" date="2022-09" db="EMBL/GenBank/DDBJ databases">
        <authorList>
            <person name="Palmer J.M."/>
        </authorList>
    </citation>
    <scope>NUCLEOTIDE SEQUENCE [LARGE SCALE GENOMIC DNA]</scope>
    <source>
        <strain evidence="3 4">DSM 7382</strain>
    </source>
</reference>
<proteinExistence type="predicted"/>
<evidence type="ECO:0000313" key="3">
    <source>
        <dbReference type="EMBL" id="KAK7693837.1"/>
    </source>
</evidence>
<name>A0AAW0GUW3_9APHY</name>
<evidence type="ECO:0000313" key="4">
    <source>
        <dbReference type="Proteomes" id="UP001385951"/>
    </source>
</evidence>
<organism evidence="3 4">
    <name type="scientific">Cerrena zonata</name>
    <dbReference type="NCBI Taxonomy" id="2478898"/>
    <lineage>
        <taxon>Eukaryota</taxon>
        <taxon>Fungi</taxon>
        <taxon>Dikarya</taxon>
        <taxon>Basidiomycota</taxon>
        <taxon>Agaricomycotina</taxon>
        <taxon>Agaricomycetes</taxon>
        <taxon>Polyporales</taxon>
        <taxon>Cerrenaceae</taxon>
        <taxon>Cerrena</taxon>
    </lineage>
</organism>
<protein>
    <recommendedName>
        <fullName evidence="2">DUF6533 domain-containing protein</fullName>
    </recommendedName>
</protein>
<dbReference type="AlphaFoldDB" id="A0AAW0GUW3"/>
<evidence type="ECO:0000259" key="2">
    <source>
        <dbReference type="Pfam" id="PF20151"/>
    </source>
</evidence>
<feature type="domain" description="DUF6533" evidence="2">
    <location>
        <begin position="21"/>
        <end position="64"/>
    </location>
</feature>
<keyword evidence="1" id="KW-0812">Transmembrane</keyword>
<dbReference type="InterPro" id="IPR045340">
    <property type="entry name" value="DUF6533"/>
</dbReference>
<keyword evidence="1" id="KW-0472">Membrane</keyword>
<dbReference type="EMBL" id="JASBNA010000003">
    <property type="protein sequence ID" value="KAK7693837.1"/>
    <property type="molecule type" value="Genomic_DNA"/>
</dbReference>
<dbReference type="Proteomes" id="UP001385951">
    <property type="component" value="Unassembled WGS sequence"/>
</dbReference>
<sequence length="77" mass="8584">MPFTQEEANVMASEALAVQWVAAVCMTLLLYDNVITFGQEVSTMWPMKWSIPKVLFLLNRYLVVGMLVFNAIGTGLA</sequence>
<comment type="caution">
    <text evidence="3">The sequence shown here is derived from an EMBL/GenBank/DDBJ whole genome shotgun (WGS) entry which is preliminary data.</text>
</comment>
<keyword evidence="4" id="KW-1185">Reference proteome</keyword>
<gene>
    <name evidence="3" type="ORF">QCA50_003409</name>
</gene>
<feature type="transmembrane region" description="Helical" evidence="1">
    <location>
        <begin position="12"/>
        <end position="31"/>
    </location>
</feature>
<keyword evidence="1" id="KW-1133">Transmembrane helix</keyword>
<evidence type="ECO:0000256" key="1">
    <source>
        <dbReference type="SAM" id="Phobius"/>
    </source>
</evidence>
<feature type="transmembrane region" description="Helical" evidence="1">
    <location>
        <begin position="51"/>
        <end position="72"/>
    </location>
</feature>
<dbReference type="Pfam" id="PF20151">
    <property type="entry name" value="DUF6533"/>
    <property type="match status" value="1"/>
</dbReference>
<accession>A0AAW0GUW3</accession>